<evidence type="ECO:0000313" key="2">
    <source>
        <dbReference type="Proteomes" id="UP001529085"/>
    </source>
</evidence>
<dbReference type="Proteomes" id="UP001529085">
    <property type="component" value="Unassembled WGS sequence"/>
</dbReference>
<reference evidence="1 2" key="1">
    <citation type="submission" date="2023-03" db="EMBL/GenBank/DDBJ databases">
        <title>Strain YYF002 represents a novel species in the genus Winogradskyella isolated from seawater.</title>
        <authorList>
            <person name="Fu Z.-Y."/>
        </authorList>
    </citation>
    <scope>NUCLEOTIDE SEQUENCE [LARGE SCALE GENOMIC DNA]</scope>
    <source>
        <strain evidence="1 2">YYF002</strain>
    </source>
</reference>
<proteinExistence type="predicted"/>
<protein>
    <submittedName>
        <fullName evidence="1">Uncharacterized protein</fullName>
    </submittedName>
</protein>
<comment type="caution">
    <text evidence="1">The sequence shown here is derived from an EMBL/GenBank/DDBJ whole genome shotgun (WGS) entry which is preliminary data.</text>
</comment>
<gene>
    <name evidence="1" type="ORF">P7122_14145</name>
</gene>
<organism evidence="1 2">
    <name type="scientific">Winogradskyella marincola</name>
    <dbReference type="NCBI Taxonomy" id="3037795"/>
    <lineage>
        <taxon>Bacteria</taxon>
        <taxon>Pseudomonadati</taxon>
        <taxon>Bacteroidota</taxon>
        <taxon>Flavobacteriia</taxon>
        <taxon>Flavobacteriales</taxon>
        <taxon>Flavobacteriaceae</taxon>
        <taxon>Winogradskyella</taxon>
    </lineage>
</organism>
<dbReference type="RefSeq" id="WP_278006445.1">
    <property type="nucleotide sequence ID" value="NZ_JARSBN010000008.1"/>
</dbReference>
<keyword evidence="2" id="KW-1185">Reference proteome</keyword>
<accession>A0ABT6G4P8</accession>
<sequence>MILLPICSHGQEKNSKIPLKVIEFKDNVDLPLTAKERLQIDEVYGEYADKYVYSDAFRLKSVKDILRNRVVIKYITKESDKKDCLKLSEIPLLNSFVSDLERDKIFDPKNFNPLKYNFAFHSKGSSLYQVDNTNYFIFIKPQYH</sequence>
<dbReference type="EMBL" id="JARSBN010000008">
    <property type="protein sequence ID" value="MDG4717024.1"/>
    <property type="molecule type" value="Genomic_DNA"/>
</dbReference>
<evidence type="ECO:0000313" key="1">
    <source>
        <dbReference type="EMBL" id="MDG4717024.1"/>
    </source>
</evidence>
<name>A0ABT6G4P8_9FLAO</name>